<name>A0A9J6CAB6_POLVA</name>
<evidence type="ECO:0000256" key="8">
    <source>
        <dbReference type="ARBA" id="ARBA00023136"/>
    </source>
</evidence>
<evidence type="ECO:0000313" key="13">
    <source>
        <dbReference type="Proteomes" id="UP001107558"/>
    </source>
</evidence>
<evidence type="ECO:0000256" key="2">
    <source>
        <dbReference type="ARBA" id="ARBA00008699"/>
    </source>
</evidence>
<keyword evidence="7" id="KW-0496">Mitochondrion</keyword>
<reference evidence="12" key="1">
    <citation type="submission" date="2021-03" db="EMBL/GenBank/DDBJ databases">
        <title>Chromosome level genome of the anhydrobiotic midge Polypedilum vanderplanki.</title>
        <authorList>
            <person name="Yoshida Y."/>
            <person name="Kikawada T."/>
            <person name="Gusev O."/>
        </authorList>
    </citation>
    <scope>NUCLEOTIDE SEQUENCE</scope>
    <source>
        <strain evidence="12">NIAS01</strain>
        <tissue evidence="12">Whole body or cell culture</tissue>
    </source>
</reference>
<dbReference type="InterPro" id="IPR039205">
    <property type="entry name" value="NDUFA11"/>
</dbReference>
<evidence type="ECO:0000256" key="6">
    <source>
        <dbReference type="ARBA" id="ARBA00022989"/>
    </source>
</evidence>
<evidence type="ECO:0000256" key="10">
    <source>
        <dbReference type="ARBA" id="ARBA00031497"/>
    </source>
</evidence>
<evidence type="ECO:0000256" key="11">
    <source>
        <dbReference type="SAM" id="Phobius"/>
    </source>
</evidence>
<keyword evidence="8 11" id="KW-0472">Membrane</keyword>
<dbReference type="EMBL" id="JADBJN010000002">
    <property type="protein sequence ID" value="KAG5679002.1"/>
    <property type="molecule type" value="Genomic_DNA"/>
</dbReference>
<proteinExistence type="inferred from homology"/>
<accession>A0A9J6CAB6</accession>
<evidence type="ECO:0000256" key="3">
    <source>
        <dbReference type="ARBA" id="ARBA00018191"/>
    </source>
</evidence>
<dbReference type="PANTHER" id="PTHR21382">
    <property type="entry name" value="NADH-UBIQUINONE OXIDOREDUCTASE SUBUNIT"/>
    <property type="match status" value="1"/>
</dbReference>
<dbReference type="Proteomes" id="UP001107558">
    <property type="component" value="Chromosome 2"/>
</dbReference>
<protein>
    <recommendedName>
        <fullName evidence="3">NADH dehydrogenase [ubiquinone] 1 alpha subcomplex subunit 11</fullName>
    </recommendedName>
    <alternativeName>
        <fullName evidence="9">Complex I-B14.7</fullName>
    </alternativeName>
    <alternativeName>
        <fullName evidence="10">NADH-ubiquinone oxidoreductase subunit B14.7</fullName>
    </alternativeName>
</protein>
<keyword evidence="6 11" id="KW-1133">Transmembrane helix</keyword>
<comment type="caution">
    <text evidence="12">The sequence shown here is derived from an EMBL/GenBank/DDBJ whole genome shotgun (WGS) entry which is preliminary data.</text>
</comment>
<comment type="similarity">
    <text evidence="2">Belongs to the complex I NDUFA11 subunit family.</text>
</comment>
<evidence type="ECO:0000256" key="4">
    <source>
        <dbReference type="ARBA" id="ARBA00022692"/>
    </source>
</evidence>
<dbReference type="GO" id="GO:0005743">
    <property type="term" value="C:mitochondrial inner membrane"/>
    <property type="evidence" value="ECO:0007669"/>
    <property type="project" value="UniProtKB-SubCell"/>
</dbReference>
<evidence type="ECO:0000256" key="5">
    <source>
        <dbReference type="ARBA" id="ARBA00022792"/>
    </source>
</evidence>
<comment type="subcellular location">
    <subcellularLocation>
        <location evidence="1">Mitochondrion inner membrane</location>
        <topology evidence="1">Multi-pass membrane protein</topology>
        <orientation evidence="1">Matrix side</orientation>
    </subcellularLocation>
</comment>
<feature type="transmembrane region" description="Helical" evidence="11">
    <location>
        <begin position="57"/>
        <end position="77"/>
    </location>
</feature>
<organism evidence="12 13">
    <name type="scientific">Polypedilum vanderplanki</name>
    <name type="common">Sleeping chironomid midge</name>
    <dbReference type="NCBI Taxonomy" id="319348"/>
    <lineage>
        <taxon>Eukaryota</taxon>
        <taxon>Metazoa</taxon>
        <taxon>Ecdysozoa</taxon>
        <taxon>Arthropoda</taxon>
        <taxon>Hexapoda</taxon>
        <taxon>Insecta</taxon>
        <taxon>Pterygota</taxon>
        <taxon>Neoptera</taxon>
        <taxon>Endopterygota</taxon>
        <taxon>Diptera</taxon>
        <taxon>Nematocera</taxon>
        <taxon>Chironomoidea</taxon>
        <taxon>Chironomidae</taxon>
        <taxon>Chironominae</taxon>
        <taxon>Polypedilum</taxon>
        <taxon>Polypedilum</taxon>
    </lineage>
</organism>
<keyword evidence="5" id="KW-0999">Mitochondrion inner membrane</keyword>
<evidence type="ECO:0000256" key="9">
    <source>
        <dbReference type="ARBA" id="ARBA00030608"/>
    </source>
</evidence>
<evidence type="ECO:0000256" key="7">
    <source>
        <dbReference type="ARBA" id="ARBA00023128"/>
    </source>
</evidence>
<evidence type="ECO:0000256" key="1">
    <source>
        <dbReference type="ARBA" id="ARBA00004292"/>
    </source>
</evidence>
<dbReference type="GO" id="GO:0045271">
    <property type="term" value="C:respiratory chain complex I"/>
    <property type="evidence" value="ECO:0007669"/>
    <property type="project" value="InterPro"/>
</dbReference>
<evidence type="ECO:0000313" key="12">
    <source>
        <dbReference type="EMBL" id="KAG5679002.1"/>
    </source>
</evidence>
<keyword evidence="13" id="KW-1185">Reference proteome</keyword>
<feature type="transmembrane region" description="Helical" evidence="11">
    <location>
        <begin position="28"/>
        <end position="45"/>
    </location>
</feature>
<dbReference type="AlphaFoldDB" id="A0A9J6CAB6"/>
<gene>
    <name evidence="12" type="ORF">PVAND_008611</name>
</gene>
<keyword evidence="4 11" id="KW-0812">Transmembrane</keyword>
<sequence>MDYILKQQYYQKPDGQDFTGKMIATNKYMFAFAAPMAVVDVLMYSHPKGILSTIGCFAKWVGPAAGMATFFTAGTYFSTVIRGKDDKLNYAIGGVSAAAVFGKAIRNPAIGFQAAVAFAVAGMLKKISIEEGWTWFPTAEEVERKHVYGTLKTAKYDFTIMKDTPEKGWTTNPREA</sequence>
<dbReference type="PANTHER" id="PTHR21382:SF1">
    <property type="entry name" value="NADH DEHYDROGENASE [UBIQUINONE] 1 ALPHA SUBCOMPLEX SUBUNIT 11"/>
    <property type="match status" value="1"/>
</dbReference>
<dbReference type="OrthoDB" id="1913277at2759"/>
<dbReference type="GO" id="GO:0006120">
    <property type="term" value="P:mitochondrial electron transport, NADH to ubiquinone"/>
    <property type="evidence" value="ECO:0007669"/>
    <property type="project" value="InterPro"/>
</dbReference>